<dbReference type="EMBL" id="JAACNH010000003">
    <property type="protein sequence ID" value="KAG8448897.1"/>
    <property type="molecule type" value="Genomic_DNA"/>
</dbReference>
<proteinExistence type="predicted"/>
<dbReference type="AlphaFoldDB" id="A0A8T2K0F4"/>
<name>A0A8T2K0F4_9PIPI</name>
<evidence type="ECO:0000313" key="1">
    <source>
        <dbReference type="EMBL" id="KAG8448897.1"/>
    </source>
</evidence>
<sequence length="145" mass="16073">MSPWFPSLLDILSVSVISEFLLLNWLEVSACPWLPPLLNILPFNVVSGLLLLSGLEGLLAAFFFCPLQIDPFFGFSAMSLCMPIAACLKNADLCLSSIAPRNFLNQKPGRWRCLMMSLCRDSSHSVSPCISLETTCTLFSDRNPR</sequence>
<gene>
    <name evidence="1" type="ORF">GDO86_015827</name>
</gene>
<evidence type="ECO:0000313" key="2">
    <source>
        <dbReference type="Proteomes" id="UP000812440"/>
    </source>
</evidence>
<protein>
    <submittedName>
        <fullName evidence="1">Uncharacterized protein</fullName>
    </submittedName>
</protein>
<accession>A0A8T2K0F4</accession>
<organism evidence="1 2">
    <name type="scientific">Hymenochirus boettgeri</name>
    <name type="common">Congo dwarf clawed frog</name>
    <dbReference type="NCBI Taxonomy" id="247094"/>
    <lineage>
        <taxon>Eukaryota</taxon>
        <taxon>Metazoa</taxon>
        <taxon>Chordata</taxon>
        <taxon>Craniata</taxon>
        <taxon>Vertebrata</taxon>
        <taxon>Euteleostomi</taxon>
        <taxon>Amphibia</taxon>
        <taxon>Batrachia</taxon>
        <taxon>Anura</taxon>
        <taxon>Pipoidea</taxon>
        <taxon>Pipidae</taxon>
        <taxon>Pipinae</taxon>
        <taxon>Hymenochirus</taxon>
    </lineage>
</organism>
<keyword evidence="2" id="KW-1185">Reference proteome</keyword>
<reference evidence="1" key="1">
    <citation type="thesis" date="2020" institute="ProQuest LLC" country="789 East Eisenhower Parkway, Ann Arbor, MI, USA">
        <title>Comparative Genomics and Chromosome Evolution.</title>
        <authorList>
            <person name="Mudd A.B."/>
        </authorList>
    </citation>
    <scope>NUCLEOTIDE SEQUENCE</scope>
    <source>
        <strain evidence="1">Female2</strain>
        <tissue evidence="1">Blood</tissue>
    </source>
</reference>
<dbReference type="Proteomes" id="UP000812440">
    <property type="component" value="Chromosome 8_10"/>
</dbReference>
<comment type="caution">
    <text evidence="1">The sequence shown here is derived from an EMBL/GenBank/DDBJ whole genome shotgun (WGS) entry which is preliminary data.</text>
</comment>